<name>M5FZB4_DACPD</name>
<reference evidence="1 2" key="1">
    <citation type="journal article" date="2012" name="Science">
        <title>The Paleozoic origin of enzymatic lignin decomposition reconstructed from 31 fungal genomes.</title>
        <authorList>
            <person name="Floudas D."/>
            <person name="Binder M."/>
            <person name="Riley R."/>
            <person name="Barry K."/>
            <person name="Blanchette R.A."/>
            <person name="Henrissat B."/>
            <person name="Martinez A.T."/>
            <person name="Otillar R."/>
            <person name="Spatafora J.W."/>
            <person name="Yadav J.S."/>
            <person name="Aerts A."/>
            <person name="Benoit I."/>
            <person name="Boyd A."/>
            <person name="Carlson A."/>
            <person name="Copeland A."/>
            <person name="Coutinho P.M."/>
            <person name="de Vries R.P."/>
            <person name="Ferreira P."/>
            <person name="Findley K."/>
            <person name="Foster B."/>
            <person name="Gaskell J."/>
            <person name="Glotzer D."/>
            <person name="Gorecki P."/>
            <person name="Heitman J."/>
            <person name="Hesse C."/>
            <person name="Hori C."/>
            <person name="Igarashi K."/>
            <person name="Jurgens J.A."/>
            <person name="Kallen N."/>
            <person name="Kersten P."/>
            <person name="Kohler A."/>
            <person name="Kuees U."/>
            <person name="Kumar T.K.A."/>
            <person name="Kuo A."/>
            <person name="LaButti K."/>
            <person name="Larrondo L.F."/>
            <person name="Lindquist E."/>
            <person name="Ling A."/>
            <person name="Lombard V."/>
            <person name="Lucas S."/>
            <person name="Lundell T."/>
            <person name="Martin R."/>
            <person name="McLaughlin D.J."/>
            <person name="Morgenstern I."/>
            <person name="Morin E."/>
            <person name="Murat C."/>
            <person name="Nagy L.G."/>
            <person name="Nolan M."/>
            <person name="Ohm R.A."/>
            <person name="Patyshakuliyeva A."/>
            <person name="Rokas A."/>
            <person name="Ruiz-Duenas F.J."/>
            <person name="Sabat G."/>
            <person name="Salamov A."/>
            <person name="Samejima M."/>
            <person name="Schmutz J."/>
            <person name="Slot J.C."/>
            <person name="St John F."/>
            <person name="Stenlid J."/>
            <person name="Sun H."/>
            <person name="Sun S."/>
            <person name="Syed K."/>
            <person name="Tsang A."/>
            <person name="Wiebenga A."/>
            <person name="Young D."/>
            <person name="Pisabarro A."/>
            <person name="Eastwood D.C."/>
            <person name="Martin F."/>
            <person name="Cullen D."/>
            <person name="Grigoriev I.V."/>
            <person name="Hibbett D.S."/>
        </authorList>
    </citation>
    <scope>NUCLEOTIDE SEQUENCE [LARGE SCALE GENOMIC DNA]</scope>
    <source>
        <strain evidence="1 2">DJM-731 SS1</strain>
    </source>
</reference>
<dbReference type="Proteomes" id="UP000030653">
    <property type="component" value="Unassembled WGS sequence"/>
</dbReference>
<dbReference type="HOGENOM" id="CLU_1777366_0_0_1"/>
<dbReference type="RefSeq" id="XP_040630280.1">
    <property type="nucleotide sequence ID" value="XM_040768286.1"/>
</dbReference>
<keyword evidence="2" id="KW-1185">Reference proteome</keyword>
<gene>
    <name evidence="1" type="ORF">DACRYDRAFT_106545</name>
</gene>
<evidence type="ECO:0000313" key="2">
    <source>
        <dbReference type="Proteomes" id="UP000030653"/>
    </source>
</evidence>
<proteinExistence type="predicted"/>
<organism evidence="1 2">
    <name type="scientific">Dacryopinax primogenitus (strain DJM 731)</name>
    <name type="common">Brown rot fungus</name>
    <dbReference type="NCBI Taxonomy" id="1858805"/>
    <lineage>
        <taxon>Eukaryota</taxon>
        <taxon>Fungi</taxon>
        <taxon>Dikarya</taxon>
        <taxon>Basidiomycota</taxon>
        <taxon>Agaricomycotina</taxon>
        <taxon>Dacrymycetes</taxon>
        <taxon>Dacrymycetales</taxon>
        <taxon>Dacrymycetaceae</taxon>
        <taxon>Dacryopinax</taxon>
    </lineage>
</organism>
<accession>M5FZB4</accession>
<evidence type="ECO:0000313" key="1">
    <source>
        <dbReference type="EMBL" id="EJU03386.1"/>
    </source>
</evidence>
<dbReference type="GeneID" id="63683348"/>
<dbReference type="EMBL" id="JH795860">
    <property type="protein sequence ID" value="EJU03386.1"/>
    <property type="molecule type" value="Genomic_DNA"/>
</dbReference>
<protein>
    <submittedName>
        <fullName evidence="1">Uncharacterized protein</fullName>
    </submittedName>
</protein>
<sequence>MASKRTMPTGRESPSAPHFSPTPLSVTCYFAALEKLFGLFEPAVTAGADKIDWARFYTDDNTYKLWVQIHDGMETAKKDSYEDSKAEILKYYPGAANNEHWYTTRDLDDLVHKWQHTLPDILQQTSAEILQTVKDVLSHTAEPNPK</sequence>
<dbReference type="AlphaFoldDB" id="M5FZB4"/>